<keyword evidence="3" id="KW-0809">Transit peptide</keyword>
<evidence type="ECO:0000313" key="6">
    <source>
        <dbReference type="Proteomes" id="UP000019116"/>
    </source>
</evidence>
<evidence type="ECO:0000313" key="5">
    <source>
        <dbReference type="EnsemblPlants" id="TraesCS1A02G103019.1.cds1"/>
    </source>
</evidence>
<keyword evidence="2" id="KW-0677">Repeat</keyword>
<accession>A0A3B5XXB8</accession>
<dbReference type="Gene3D" id="1.25.40.10">
    <property type="entry name" value="Tetratricopeptide repeat domain"/>
    <property type="match status" value="1"/>
</dbReference>
<dbReference type="Gramene" id="TraesCS1A03G0249900.1">
    <property type="protein sequence ID" value="TraesCS1A03G0249900.1.CDS1"/>
    <property type="gene ID" value="TraesCS1A03G0249900"/>
</dbReference>
<dbReference type="Gramene" id="TraesCS1A02G103019.1">
    <property type="protein sequence ID" value="TraesCS1A02G103019.1.cds1"/>
    <property type="gene ID" value="TraesCS1A02G103019"/>
</dbReference>
<dbReference type="Gramene" id="TraesROB_scaffold_046646_01G000100.1">
    <property type="protein sequence ID" value="TraesROB_scaffold_046646_01G000100.1"/>
    <property type="gene ID" value="TraesROB_scaffold_046646_01G000100"/>
</dbReference>
<dbReference type="EnsemblPlants" id="TraesCS1A02G103019.1">
    <property type="protein sequence ID" value="TraesCS1A02G103019.1.cds1"/>
    <property type="gene ID" value="TraesCS1A02G103019"/>
</dbReference>
<dbReference type="Proteomes" id="UP000019116">
    <property type="component" value="Chromosome 1A"/>
</dbReference>
<dbReference type="Gramene" id="TraesCLE_scaffold_072078_01G000500.1">
    <property type="protein sequence ID" value="TraesCLE_scaffold_072078_01G000500.1"/>
    <property type="gene ID" value="TraesCLE_scaffold_072078_01G000500"/>
</dbReference>
<evidence type="ECO:0000256" key="3">
    <source>
        <dbReference type="ARBA" id="ARBA00022946"/>
    </source>
</evidence>
<dbReference type="PANTHER" id="PTHR46128">
    <property type="entry name" value="MITOCHONDRIAL GROUP I INTRON SPLICING FACTOR CCM1"/>
    <property type="match status" value="1"/>
</dbReference>
<dbReference type="NCBIfam" id="TIGR00756">
    <property type="entry name" value="PPR"/>
    <property type="match status" value="2"/>
</dbReference>
<organism evidence="5">
    <name type="scientific">Triticum aestivum</name>
    <name type="common">Wheat</name>
    <dbReference type="NCBI Taxonomy" id="4565"/>
    <lineage>
        <taxon>Eukaryota</taxon>
        <taxon>Viridiplantae</taxon>
        <taxon>Streptophyta</taxon>
        <taxon>Embryophyta</taxon>
        <taxon>Tracheophyta</taxon>
        <taxon>Spermatophyta</taxon>
        <taxon>Magnoliopsida</taxon>
        <taxon>Liliopsida</taxon>
        <taxon>Poales</taxon>
        <taxon>Poaceae</taxon>
        <taxon>BOP clade</taxon>
        <taxon>Pooideae</taxon>
        <taxon>Triticodae</taxon>
        <taxon>Triticeae</taxon>
        <taxon>Triticinae</taxon>
        <taxon>Triticum</taxon>
    </lineage>
</organism>
<dbReference type="OrthoDB" id="693863at2759"/>
<dbReference type="Gramene" id="TraesWEE_scaffold_043402_01G000100.1">
    <property type="protein sequence ID" value="TraesWEE_scaffold_043402_01G000100.1"/>
    <property type="gene ID" value="TraesWEE_scaffold_043402_01G000100"/>
</dbReference>
<reference evidence="5" key="2">
    <citation type="submission" date="2018-10" db="UniProtKB">
        <authorList>
            <consortium name="EnsemblPlants"/>
        </authorList>
    </citation>
    <scope>IDENTIFICATION</scope>
</reference>
<dbReference type="Gramene" id="TraesCAD_scaffold_043308_01G000100.1">
    <property type="protein sequence ID" value="TraesCAD_scaffold_043308_01G000100.1"/>
    <property type="gene ID" value="TraesCAD_scaffold_043308_01G000100"/>
</dbReference>
<dbReference type="STRING" id="4565.A0A3B5XXB8"/>
<sequence>MLHKKVKPTTVTYDTILDGLFRAGRTAAAKKMFREMIESGIIVSISTYNIILGGLCRNNCANEAIVLFQKLCAMNVKFNITTLNTMINALYKVQRKEEANDLFAALPARVSCNLNFSSGIIAKFGPT</sequence>
<evidence type="ECO:0000256" key="1">
    <source>
        <dbReference type="ARBA" id="ARBA00007626"/>
    </source>
</evidence>
<feature type="repeat" description="PPR" evidence="4">
    <location>
        <begin position="9"/>
        <end position="43"/>
    </location>
</feature>
<evidence type="ECO:0000256" key="4">
    <source>
        <dbReference type="PROSITE-ProRule" id="PRU00708"/>
    </source>
</evidence>
<dbReference type="Gramene" id="TraesRN1A0100281500.1">
    <property type="protein sequence ID" value="TraesRN1A0100281500.1"/>
    <property type="gene ID" value="TraesRN1A0100281500"/>
</dbReference>
<name>A0A3B5XXB8_WHEAT</name>
<evidence type="ECO:0000256" key="2">
    <source>
        <dbReference type="ARBA" id="ARBA00022737"/>
    </source>
</evidence>
<dbReference type="Pfam" id="PF01535">
    <property type="entry name" value="PPR"/>
    <property type="match status" value="1"/>
</dbReference>
<dbReference type="AlphaFoldDB" id="A0A3B5XXB8"/>
<dbReference type="Pfam" id="PF13041">
    <property type="entry name" value="PPR_2"/>
    <property type="match status" value="1"/>
</dbReference>
<dbReference type="SMR" id="A0A3B5XXB8"/>
<dbReference type="InterPro" id="IPR002885">
    <property type="entry name" value="PPR_rpt"/>
</dbReference>
<dbReference type="PROSITE" id="PS51375">
    <property type="entry name" value="PPR"/>
    <property type="match status" value="2"/>
</dbReference>
<comment type="similarity">
    <text evidence="1">Belongs to the PPR family. P subfamily.</text>
</comment>
<dbReference type="InterPro" id="IPR011990">
    <property type="entry name" value="TPR-like_helical_dom_sf"/>
</dbReference>
<evidence type="ECO:0008006" key="7">
    <source>
        <dbReference type="Google" id="ProtNLM"/>
    </source>
</evidence>
<dbReference type="InterPro" id="IPR050872">
    <property type="entry name" value="PPR_P_subfamily"/>
</dbReference>
<dbReference type="PANTHER" id="PTHR46128:SF211">
    <property type="entry name" value="PENTACOTRIPEPTIDE-REPEAT REGION OF PRORP DOMAIN-CONTAINING PROTEIN"/>
    <property type="match status" value="1"/>
</dbReference>
<feature type="repeat" description="PPR" evidence="4">
    <location>
        <begin position="44"/>
        <end position="78"/>
    </location>
</feature>
<keyword evidence="6" id="KW-1185">Reference proteome</keyword>
<reference evidence="5" key="1">
    <citation type="submission" date="2018-08" db="EMBL/GenBank/DDBJ databases">
        <authorList>
            <person name="Rossello M."/>
        </authorList>
    </citation>
    <scope>NUCLEOTIDE SEQUENCE [LARGE SCALE GENOMIC DNA]</scope>
    <source>
        <strain evidence="5">cv. Chinese Spring</strain>
    </source>
</reference>
<protein>
    <recommendedName>
        <fullName evidence="7">Pentacotripeptide-repeat region of PRORP domain-containing protein</fullName>
    </recommendedName>
</protein>
<proteinExistence type="inferred from homology"/>